<sequence>MDAPVVEAIPEDEVVRPPFAAGEAQPEVMTCFDENFHSRYVRISSDALEASYIATKEEDYALHGGLIGDGPMPEYAERGKYFEVEVTRTGEGHPDGLCVGVTLTPPEELTSPPDTMDGVADTWIAGYDGLFWDPVEADMLPINWNPASLQNGDKVGVLIQSDGTFVLVVNGKVAVERCANVPYAKPLFAVVDLLGSCDAVKLLISEPPEVAAMVVSEVPPPEPGAEALAAMKAPVSPNPGTASTEMMSGFSKKIMGDYVQLSEDGLSATYTGQTGHEMHGGLVGNYPLAKDGGVHFTVELTKIRKDMMDGLTLGVTTNAPSALDEMTDTIEGVQACWTVGYDGQMYDAQEDRWTDLAWHGRDLRVGDRVALQITEAGQMRIYVNGKFVVDAHAGIPCDRPLFALVDLIGTADGVKLLLDAPLPDRAEDLSSQPAREVLSCKASMEGWWHRHGEMVALSDGLKATYTSSVYELFGGVMGDGPLRSFDHCRVARNGHRWRILAAAAICLALEGLDGQICGISAWHSSCAAMRLALSRQVPPSAARRKRTLPALRRRGTLHWREVRAQLVAGGRGRPGAGWMHLTPGLVEVGSLLLAGAGAFALRRPELHRAVALVVSRGDDAGASRPRALLLNRPAAHGEQAPQVLAVQTRETGGFPLPGLRLLEDRHDPLATADLLVDVGGEVTWRSTQHLQAELDEKLWHSASVDSQALLELLRATPSDPSDPAALWRRCARRLDVAEESELDAVGDELLSQWLKQNEEGTSEAGSSSLFPSSGISAPRRGDLLLTGAHAFAAGTQQFLHKAILIVLTVDGDEVLALCLNRPAPQASRASRASSPRAASRAPRGFGAALSRSRRQDSSEDATVHFGGDEDFDRWTCLSPGGFCTWKATTVKVTMTPPHWVTAACGGSVTPQRCGSLVLPGAAGMENQKVVPLQHALRARRRSPGEFGAGIVAETRRGITFFAGIFWGKPG</sequence>
<keyword evidence="6" id="KW-1185">Reference proteome</keyword>
<dbReference type="PANTHER" id="PTHR12429">
    <property type="entry name" value="NEURALIZED"/>
    <property type="match status" value="1"/>
</dbReference>
<dbReference type="InterPro" id="IPR043136">
    <property type="entry name" value="B30.2/SPRY_sf"/>
</dbReference>
<evidence type="ECO:0000313" key="4">
    <source>
        <dbReference type="EMBL" id="CAL1138316.1"/>
    </source>
</evidence>
<dbReference type="PANTHER" id="PTHR12429:SF8">
    <property type="entry name" value="NEURALIZED-LIKE PROTEIN 2"/>
    <property type="match status" value="1"/>
</dbReference>
<dbReference type="AlphaFoldDB" id="A0A9P1C717"/>
<evidence type="ECO:0000313" key="6">
    <source>
        <dbReference type="Proteomes" id="UP001152797"/>
    </source>
</evidence>
<evidence type="ECO:0000256" key="1">
    <source>
        <dbReference type="SAM" id="MobiDB-lite"/>
    </source>
</evidence>
<reference evidence="4" key="2">
    <citation type="submission" date="2024-04" db="EMBL/GenBank/DDBJ databases">
        <authorList>
            <person name="Chen Y."/>
            <person name="Shah S."/>
            <person name="Dougan E. K."/>
            <person name="Thang M."/>
            <person name="Chan C."/>
        </authorList>
    </citation>
    <scope>NUCLEOTIDE SEQUENCE [LARGE SCALE GENOMIC DNA]</scope>
</reference>
<organism evidence="3">
    <name type="scientific">Cladocopium goreaui</name>
    <dbReference type="NCBI Taxonomy" id="2562237"/>
    <lineage>
        <taxon>Eukaryota</taxon>
        <taxon>Sar</taxon>
        <taxon>Alveolata</taxon>
        <taxon>Dinophyceae</taxon>
        <taxon>Suessiales</taxon>
        <taxon>Symbiodiniaceae</taxon>
        <taxon>Cladocopium</taxon>
    </lineage>
</organism>
<dbReference type="PROSITE" id="PS51065">
    <property type="entry name" value="NHR"/>
    <property type="match status" value="2"/>
</dbReference>
<dbReference type="EMBL" id="CAMXCT030000936">
    <property type="protein sequence ID" value="CAL4772253.1"/>
    <property type="molecule type" value="Genomic_DNA"/>
</dbReference>
<dbReference type="Gene3D" id="2.60.120.920">
    <property type="match status" value="2"/>
</dbReference>
<dbReference type="InterPro" id="IPR006573">
    <property type="entry name" value="NHR_dom"/>
</dbReference>
<protein>
    <submittedName>
        <fullName evidence="5">Neuralized-like protein 4</fullName>
    </submittedName>
</protein>
<feature type="domain" description="NHR" evidence="2">
    <location>
        <begin position="29"/>
        <end position="205"/>
    </location>
</feature>
<dbReference type="Proteomes" id="UP001152797">
    <property type="component" value="Unassembled WGS sequence"/>
</dbReference>
<name>A0A9P1C717_9DINO</name>
<feature type="domain" description="NHR" evidence="2">
    <location>
        <begin position="247"/>
        <end position="419"/>
    </location>
</feature>
<reference evidence="3" key="1">
    <citation type="submission" date="2022-10" db="EMBL/GenBank/DDBJ databases">
        <authorList>
            <person name="Chen Y."/>
            <person name="Dougan E. K."/>
            <person name="Chan C."/>
            <person name="Rhodes N."/>
            <person name="Thang M."/>
        </authorList>
    </citation>
    <scope>NUCLEOTIDE SEQUENCE</scope>
</reference>
<gene>
    <name evidence="3" type="ORF">C1SCF055_LOCUS12434</name>
</gene>
<dbReference type="Pfam" id="PF07177">
    <property type="entry name" value="Neuralized"/>
    <property type="match status" value="2"/>
</dbReference>
<dbReference type="OrthoDB" id="448620at2759"/>
<comment type="caution">
    <text evidence="3">The sequence shown here is derived from an EMBL/GenBank/DDBJ whole genome shotgun (WGS) entry which is preliminary data.</text>
</comment>
<feature type="region of interest" description="Disordered" evidence="1">
    <location>
        <begin position="826"/>
        <end position="861"/>
    </location>
</feature>
<feature type="compositionally biased region" description="Low complexity" evidence="1">
    <location>
        <begin position="826"/>
        <end position="843"/>
    </location>
</feature>
<evidence type="ECO:0000313" key="5">
    <source>
        <dbReference type="EMBL" id="CAL4772253.1"/>
    </source>
</evidence>
<evidence type="ECO:0000313" key="3">
    <source>
        <dbReference type="EMBL" id="CAI3984941.1"/>
    </source>
</evidence>
<dbReference type="InterPro" id="IPR037962">
    <property type="entry name" value="Neuralized"/>
</dbReference>
<accession>A0A9P1C717</accession>
<dbReference type="EMBL" id="CAMXCT020000936">
    <property type="protein sequence ID" value="CAL1138316.1"/>
    <property type="molecule type" value="Genomic_DNA"/>
</dbReference>
<proteinExistence type="predicted"/>
<dbReference type="EMBL" id="CAMXCT010000936">
    <property type="protein sequence ID" value="CAI3984941.1"/>
    <property type="molecule type" value="Genomic_DNA"/>
</dbReference>
<evidence type="ECO:0000259" key="2">
    <source>
        <dbReference type="PROSITE" id="PS51065"/>
    </source>
</evidence>